<evidence type="ECO:0000313" key="3">
    <source>
        <dbReference type="Proteomes" id="UP001444661"/>
    </source>
</evidence>
<proteinExistence type="predicted"/>
<dbReference type="EMBL" id="JAQQWK010000014">
    <property type="protein sequence ID" value="KAK8016132.1"/>
    <property type="molecule type" value="Genomic_DNA"/>
</dbReference>
<sequence length="188" mass="20915">MTISPSLHHSSTEMAISPSQSDHHASRKRPRQDDDVSIRRVKRRKVYILQFTKRLIRPRSMITPPATNSEASTSSDNSGAKSSRTDREQDKAAAQAAKPSSTQCQTPISPPPSPEIPCLSDFQYPIDDITPASLGDYMMSGSYLDCFLGEEVNNIILDEYKAAESQRSKTMQPSREKKLVMVVMNGLQ</sequence>
<reference evidence="2 3" key="1">
    <citation type="submission" date="2023-01" db="EMBL/GenBank/DDBJ databases">
        <title>Analysis of 21 Apiospora genomes using comparative genomics revels a genus with tremendous synthesis potential of carbohydrate active enzymes and secondary metabolites.</title>
        <authorList>
            <person name="Sorensen T."/>
        </authorList>
    </citation>
    <scope>NUCLEOTIDE SEQUENCE [LARGE SCALE GENOMIC DNA]</scope>
    <source>
        <strain evidence="2 3">CBS 33761</strain>
    </source>
</reference>
<dbReference type="Proteomes" id="UP001444661">
    <property type="component" value="Unassembled WGS sequence"/>
</dbReference>
<evidence type="ECO:0000256" key="1">
    <source>
        <dbReference type="SAM" id="MobiDB-lite"/>
    </source>
</evidence>
<feature type="region of interest" description="Disordered" evidence="1">
    <location>
        <begin position="59"/>
        <end position="119"/>
    </location>
</feature>
<feature type="compositionally biased region" description="Polar residues" evidence="1">
    <location>
        <begin position="1"/>
        <end position="20"/>
    </location>
</feature>
<gene>
    <name evidence="2" type="ORF">PG993_014321</name>
</gene>
<keyword evidence="3" id="KW-1185">Reference proteome</keyword>
<protein>
    <submittedName>
        <fullName evidence="2">Uncharacterized protein</fullName>
    </submittedName>
</protein>
<accession>A0ABR1RMW1</accession>
<evidence type="ECO:0000313" key="2">
    <source>
        <dbReference type="EMBL" id="KAK8016132.1"/>
    </source>
</evidence>
<feature type="compositionally biased region" description="Polar residues" evidence="1">
    <location>
        <begin position="65"/>
        <end position="82"/>
    </location>
</feature>
<comment type="caution">
    <text evidence="2">The sequence shown here is derived from an EMBL/GenBank/DDBJ whole genome shotgun (WGS) entry which is preliminary data.</text>
</comment>
<feature type="region of interest" description="Disordered" evidence="1">
    <location>
        <begin position="1"/>
        <end position="40"/>
    </location>
</feature>
<name>A0ABR1RMW1_9PEZI</name>
<organism evidence="2 3">
    <name type="scientific">Apiospora rasikravindrae</name>
    <dbReference type="NCBI Taxonomy" id="990691"/>
    <lineage>
        <taxon>Eukaryota</taxon>
        <taxon>Fungi</taxon>
        <taxon>Dikarya</taxon>
        <taxon>Ascomycota</taxon>
        <taxon>Pezizomycotina</taxon>
        <taxon>Sordariomycetes</taxon>
        <taxon>Xylariomycetidae</taxon>
        <taxon>Amphisphaeriales</taxon>
        <taxon>Apiosporaceae</taxon>
        <taxon>Apiospora</taxon>
    </lineage>
</organism>